<dbReference type="InterPro" id="IPR045347">
    <property type="entry name" value="HIND"/>
</dbReference>
<dbReference type="InterPro" id="IPR005011">
    <property type="entry name" value="SNU66/SART1"/>
</dbReference>
<reference evidence="9" key="1">
    <citation type="submission" date="2024-04" db="EMBL/GenBank/DDBJ databases">
        <authorList>
            <person name="Shaw F."/>
            <person name="Minotto A."/>
        </authorList>
    </citation>
    <scope>NUCLEOTIDE SEQUENCE [LARGE SCALE GENOMIC DNA]</scope>
</reference>
<proteinExistence type="inferred from homology"/>
<evidence type="ECO:0000256" key="5">
    <source>
        <dbReference type="ARBA" id="ARBA00023242"/>
    </source>
</evidence>
<feature type="coiled-coil region" evidence="6">
    <location>
        <begin position="156"/>
        <end position="186"/>
    </location>
</feature>
<accession>A0ABP1EAK0</accession>
<dbReference type="Pfam" id="PF19252">
    <property type="entry name" value="HIND"/>
    <property type="match status" value="1"/>
</dbReference>
<evidence type="ECO:0000256" key="4">
    <source>
        <dbReference type="ARBA" id="ARBA00023187"/>
    </source>
</evidence>
<protein>
    <recommendedName>
        <fullName evidence="10">SART-1 protein</fullName>
    </recommendedName>
</protein>
<gene>
    <name evidence="8" type="ORF">GFSPODELE1_LOCUS10657</name>
</gene>
<feature type="region of interest" description="Disordered" evidence="7">
    <location>
        <begin position="750"/>
        <end position="775"/>
    </location>
</feature>
<feature type="region of interest" description="Disordered" evidence="7">
    <location>
        <begin position="19"/>
        <end position="58"/>
    </location>
</feature>
<feature type="region of interest" description="Disordered" evidence="7">
    <location>
        <begin position="803"/>
        <end position="822"/>
    </location>
</feature>
<keyword evidence="5" id="KW-0539">Nucleus</keyword>
<evidence type="ECO:0000313" key="8">
    <source>
        <dbReference type="EMBL" id="CAL1716232.1"/>
    </source>
</evidence>
<feature type="compositionally biased region" description="Basic residues" evidence="7">
    <location>
        <begin position="292"/>
        <end position="302"/>
    </location>
</feature>
<feature type="region of interest" description="Disordered" evidence="7">
    <location>
        <begin position="292"/>
        <end position="321"/>
    </location>
</feature>
<evidence type="ECO:0000256" key="1">
    <source>
        <dbReference type="ARBA" id="ARBA00004123"/>
    </source>
</evidence>
<feature type="coiled-coil region" evidence="6">
    <location>
        <begin position="446"/>
        <end position="483"/>
    </location>
</feature>
<evidence type="ECO:0000256" key="6">
    <source>
        <dbReference type="SAM" id="Coils"/>
    </source>
</evidence>
<comment type="subcellular location">
    <subcellularLocation>
        <location evidence="1">Nucleus</location>
    </subcellularLocation>
</comment>
<dbReference type="EMBL" id="OZ037952">
    <property type="protein sequence ID" value="CAL1716232.1"/>
    <property type="molecule type" value="Genomic_DNA"/>
</dbReference>
<keyword evidence="4" id="KW-0508">mRNA splicing</keyword>
<dbReference type="Pfam" id="PF03343">
    <property type="entry name" value="SART-1"/>
    <property type="match status" value="1"/>
</dbReference>
<comment type="similarity">
    <text evidence="2">Belongs to the SNU66/SART1 family.</text>
</comment>
<keyword evidence="3" id="KW-0507">mRNA processing</keyword>
<evidence type="ECO:0000256" key="3">
    <source>
        <dbReference type="ARBA" id="ARBA00022664"/>
    </source>
</evidence>
<feature type="compositionally biased region" description="Basic and acidic residues" evidence="7">
    <location>
        <begin position="31"/>
        <end position="58"/>
    </location>
</feature>
<evidence type="ECO:0008006" key="10">
    <source>
        <dbReference type="Google" id="ProtNLM"/>
    </source>
</evidence>
<keyword evidence="6" id="KW-0175">Coiled coil</keyword>
<evidence type="ECO:0000256" key="7">
    <source>
        <dbReference type="SAM" id="MobiDB-lite"/>
    </source>
</evidence>
<feature type="region of interest" description="Disordered" evidence="7">
    <location>
        <begin position="420"/>
        <end position="444"/>
    </location>
</feature>
<name>A0ABP1EAK0_9APHY</name>
<organism evidence="8 9">
    <name type="scientific">Somion occarium</name>
    <dbReference type="NCBI Taxonomy" id="3059160"/>
    <lineage>
        <taxon>Eukaryota</taxon>
        <taxon>Fungi</taxon>
        <taxon>Dikarya</taxon>
        <taxon>Basidiomycota</taxon>
        <taxon>Agaricomycotina</taxon>
        <taxon>Agaricomycetes</taxon>
        <taxon>Polyporales</taxon>
        <taxon>Cerrenaceae</taxon>
        <taxon>Somion</taxon>
    </lineage>
</organism>
<evidence type="ECO:0000313" key="9">
    <source>
        <dbReference type="Proteomes" id="UP001497453"/>
    </source>
</evidence>
<sequence>MSMEQSISLEETNKIRISLGLKPLSEDAAPADDKEKQAESNYAQEREKAAKEKESRQIQERIAKVRNKRELHAKLKGATLGDAEGDVDDTLKWIKRNKKREKELAKKRQEELESMDKAFQDEYTERDLAGLKVSHDFEELDEGEARILTLKDSRILDNEEDELQNVEMAEEERTEKNKELKIKRRDYTGYDDEEFAPGHAGMKRAVLSKYDEFLEGPKETGFRLGGTSTVLTKDLSSVEKGSIETVKKSLLSIDYASKYIYVLDLVDVTYNPSAENLETADYLQPGEFGFKKPKTKKKRPSRRVAEFSDVGPTGGDDNEMQVDEKPIVPRQRNLDVNFVDDDELQAALARSRRAKLKKPKKLSPEELAQQIAERRAQSVTANGHEIITIDDDENEGEGGLTFDDTSEFVRSIAYAPVAIKKEPPAEQALSRPPSKQPSEPPDVQMKAEEEVELEAGEVVVKEEEDEEAMLHSLENAIKIAEAAEQAGGIAEADVSVGTASEQTFGQGMAATLNILRNQGVLAPPSADSRERERIQLQRDLWLADYRHMLAERELEKAKLRGGNRDQATREYENRLREQQEARQNLEAFKNYKPDVNIVYYDEFGRVLTPKEAWKALSHKFHGKGSGRMKTEKRLKKIAEERKKEAMASGDTPLSMNQAFQIRQEKAGQAHFVLSVGNRGYVLYVVIILRPSFTLTSHSAVPQAAEFLDTQPLSKGKTEKKHKKKIAEKASTPQLDSGFITLPAPMINGGFASPSIPSGAASTTTGSPAPRPGFSRISSAAVNFEPTSQGGTPVPTDRSKLVIGLGKRKAGEEPHGTPPYKRR</sequence>
<dbReference type="Proteomes" id="UP001497453">
    <property type="component" value="Chromosome 9"/>
</dbReference>
<dbReference type="PANTHER" id="PTHR14152">
    <property type="entry name" value="SQUAMOUS CELL CARCINOMA ANTIGEN RECOGNISED BY CYTOTOXIC T LYMPHOCYTES"/>
    <property type="match status" value="1"/>
</dbReference>
<dbReference type="PANTHER" id="PTHR14152:SF5">
    <property type="entry name" value="U4_U6.U5 TRI-SNRNP-ASSOCIATED PROTEIN 1"/>
    <property type="match status" value="1"/>
</dbReference>
<evidence type="ECO:0000256" key="2">
    <source>
        <dbReference type="ARBA" id="ARBA00006076"/>
    </source>
</evidence>
<keyword evidence="9" id="KW-1185">Reference proteome</keyword>